<name>V4KUZ9_EUTSA</name>
<accession>V4KUZ9</accession>
<organism evidence="1 2">
    <name type="scientific">Eutrema salsugineum</name>
    <name type="common">Saltwater cress</name>
    <name type="synonym">Sisymbrium salsugineum</name>
    <dbReference type="NCBI Taxonomy" id="72664"/>
    <lineage>
        <taxon>Eukaryota</taxon>
        <taxon>Viridiplantae</taxon>
        <taxon>Streptophyta</taxon>
        <taxon>Embryophyta</taxon>
        <taxon>Tracheophyta</taxon>
        <taxon>Spermatophyta</taxon>
        <taxon>Magnoliopsida</taxon>
        <taxon>eudicotyledons</taxon>
        <taxon>Gunneridae</taxon>
        <taxon>Pentapetalae</taxon>
        <taxon>rosids</taxon>
        <taxon>malvids</taxon>
        <taxon>Brassicales</taxon>
        <taxon>Brassicaceae</taxon>
        <taxon>Eutremeae</taxon>
        <taxon>Eutrema</taxon>
    </lineage>
</organism>
<dbReference type="Gramene" id="ESQ35154">
    <property type="protein sequence ID" value="ESQ35154"/>
    <property type="gene ID" value="EUTSA_v10009279mg"/>
</dbReference>
<protein>
    <submittedName>
        <fullName evidence="1">Uncharacterized protein</fullName>
    </submittedName>
</protein>
<reference evidence="1 2" key="1">
    <citation type="journal article" date="2013" name="Front. Plant Sci.">
        <title>The Reference Genome of the Halophytic Plant Eutrema salsugineum.</title>
        <authorList>
            <person name="Yang R."/>
            <person name="Jarvis D.E."/>
            <person name="Chen H."/>
            <person name="Beilstein M.A."/>
            <person name="Grimwood J."/>
            <person name="Jenkins J."/>
            <person name="Shu S."/>
            <person name="Prochnik S."/>
            <person name="Xin M."/>
            <person name="Ma C."/>
            <person name="Schmutz J."/>
            <person name="Wing R.A."/>
            <person name="Mitchell-Olds T."/>
            <person name="Schumaker K.S."/>
            <person name="Wang X."/>
        </authorList>
    </citation>
    <scope>NUCLEOTIDE SEQUENCE [LARGE SCALE GENOMIC DNA]</scope>
</reference>
<dbReference type="KEGG" id="eus:EUTSA_v10009279mg"/>
<dbReference type="Proteomes" id="UP000030689">
    <property type="component" value="Unassembled WGS sequence"/>
</dbReference>
<keyword evidence="2" id="KW-1185">Reference proteome</keyword>
<sequence length="68" mass="7715">MWWLDLTLTANDLTILSLTPHVSNACLAINQRWPSFTLCNNKLEKNDTNNNMGPVVRKLRPAGFRCVS</sequence>
<dbReference type="AlphaFoldDB" id="V4KUZ9"/>
<evidence type="ECO:0000313" key="1">
    <source>
        <dbReference type="EMBL" id="ESQ35154.1"/>
    </source>
</evidence>
<evidence type="ECO:0000313" key="2">
    <source>
        <dbReference type="Proteomes" id="UP000030689"/>
    </source>
</evidence>
<gene>
    <name evidence="1" type="ORF">EUTSA_v10009279mg</name>
</gene>
<dbReference type="EMBL" id="KI517683">
    <property type="protein sequence ID" value="ESQ35154.1"/>
    <property type="molecule type" value="Genomic_DNA"/>
</dbReference>
<proteinExistence type="predicted"/>